<protein>
    <submittedName>
        <fullName evidence="2">DUF2249 domain-containing protein</fullName>
    </submittedName>
</protein>
<dbReference type="SUPFAM" id="SSF64307">
    <property type="entry name" value="SirA-like"/>
    <property type="match status" value="1"/>
</dbReference>
<dbReference type="InterPro" id="IPR036868">
    <property type="entry name" value="TusA-like_sf"/>
</dbReference>
<feature type="compositionally biased region" description="Polar residues" evidence="1">
    <location>
        <begin position="12"/>
        <end position="23"/>
    </location>
</feature>
<evidence type="ECO:0000256" key="1">
    <source>
        <dbReference type="SAM" id="MobiDB-lite"/>
    </source>
</evidence>
<dbReference type="AlphaFoldDB" id="A0A7X2ILP1"/>
<dbReference type="Proteomes" id="UP000446768">
    <property type="component" value="Unassembled WGS sequence"/>
</dbReference>
<name>A0A7X2ILP1_9BURK</name>
<sequence length="112" mass="12349">MATFGTFDLHQRSGTRANGTITPDQCQPQQLEPTMQAAISPNTTVVDVTGLPAPEPLLSILEALELMPDGGVIQVRMDEDLPPLARILQEFDYRRDGGWQPDGSYGLRIWRG</sequence>
<comment type="caution">
    <text evidence="2">The sequence shown here is derived from an EMBL/GenBank/DDBJ whole genome shotgun (WGS) entry which is preliminary data.</text>
</comment>
<gene>
    <name evidence="2" type="ORF">GJ700_08875</name>
</gene>
<proteinExistence type="predicted"/>
<reference evidence="2 3" key="1">
    <citation type="submission" date="2019-11" db="EMBL/GenBank/DDBJ databases">
        <title>Novel species isolated from a subtropical stream in China.</title>
        <authorList>
            <person name="Lu H."/>
        </authorList>
    </citation>
    <scope>NUCLEOTIDE SEQUENCE [LARGE SCALE GENOMIC DNA]</scope>
    <source>
        <strain evidence="2 3">FT92W</strain>
    </source>
</reference>
<keyword evidence="3" id="KW-1185">Reference proteome</keyword>
<evidence type="ECO:0000313" key="2">
    <source>
        <dbReference type="EMBL" id="MRV71842.1"/>
    </source>
</evidence>
<feature type="region of interest" description="Disordered" evidence="1">
    <location>
        <begin position="1"/>
        <end position="23"/>
    </location>
</feature>
<organism evidence="2 3">
    <name type="scientific">Pseudoduganella rivuli</name>
    <dbReference type="NCBI Taxonomy" id="2666085"/>
    <lineage>
        <taxon>Bacteria</taxon>
        <taxon>Pseudomonadati</taxon>
        <taxon>Pseudomonadota</taxon>
        <taxon>Betaproteobacteria</taxon>
        <taxon>Burkholderiales</taxon>
        <taxon>Oxalobacteraceae</taxon>
        <taxon>Telluria group</taxon>
        <taxon>Pseudoduganella</taxon>
    </lineage>
</organism>
<evidence type="ECO:0000313" key="3">
    <source>
        <dbReference type="Proteomes" id="UP000446768"/>
    </source>
</evidence>
<accession>A0A7X2ILP1</accession>
<dbReference type="EMBL" id="WKJJ01000004">
    <property type="protein sequence ID" value="MRV71842.1"/>
    <property type="molecule type" value="Genomic_DNA"/>
</dbReference>